<feature type="non-terminal residue" evidence="2">
    <location>
        <position position="1"/>
    </location>
</feature>
<sequence>RQPRLQTPHLPNSNSNEQRGGFTQLAGYQFFGEVEIDGASGVLTVTLRDLDGVAQFRQPILPYGAAPHAAG</sequence>
<keyword evidence="3" id="KW-1185">Reference proteome</keyword>
<evidence type="ECO:0000256" key="1">
    <source>
        <dbReference type="SAM" id="MobiDB-lite"/>
    </source>
</evidence>
<evidence type="ECO:0000313" key="2">
    <source>
        <dbReference type="EMBL" id="MEA5126420.1"/>
    </source>
</evidence>
<gene>
    <name evidence="2" type="ORF">VB146_21755</name>
</gene>
<name>A0ABU5Q3F7_9XANT</name>
<dbReference type="RefSeq" id="WP_323210237.1">
    <property type="nucleotide sequence ID" value="NZ_JAYFSN010000046.1"/>
</dbReference>
<protein>
    <submittedName>
        <fullName evidence="2">Uncharacterized protein</fullName>
    </submittedName>
</protein>
<organism evidence="2 3">
    <name type="scientific">Xanthomonas floridensis</name>
    <dbReference type="NCBI Taxonomy" id="1843580"/>
    <lineage>
        <taxon>Bacteria</taxon>
        <taxon>Pseudomonadati</taxon>
        <taxon>Pseudomonadota</taxon>
        <taxon>Gammaproteobacteria</taxon>
        <taxon>Lysobacterales</taxon>
        <taxon>Lysobacteraceae</taxon>
        <taxon>Xanthomonas</taxon>
    </lineage>
</organism>
<proteinExistence type="predicted"/>
<feature type="compositionally biased region" description="Polar residues" evidence="1">
    <location>
        <begin position="9"/>
        <end position="18"/>
    </location>
</feature>
<feature type="region of interest" description="Disordered" evidence="1">
    <location>
        <begin position="1"/>
        <end position="20"/>
    </location>
</feature>
<reference evidence="2 3" key="1">
    <citation type="submission" date="2023-12" db="EMBL/GenBank/DDBJ databases">
        <title>Genome sequencing of Xanthomonas floridensis.</title>
        <authorList>
            <person name="Greer S."/>
            <person name="Harrison J."/>
            <person name="Grant M."/>
            <person name="Vicente J."/>
            <person name="Studholme D."/>
        </authorList>
    </citation>
    <scope>NUCLEOTIDE SEQUENCE [LARGE SCALE GENOMIC DNA]</scope>
    <source>
        <strain evidence="2 3">WHRI 8848</strain>
    </source>
</reference>
<accession>A0ABU5Q3F7</accession>
<dbReference type="Proteomes" id="UP001303614">
    <property type="component" value="Unassembled WGS sequence"/>
</dbReference>
<evidence type="ECO:0000313" key="3">
    <source>
        <dbReference type="Proteomes" id="UP001303614"/>
    </source>
</evidence>
<dbReference type="EMBL" id="JAYFSO010000043">
    <property type="protein sequence ID" value="MEA5126420.1"/>
    <property type="molecule type" value="Genomic_DNA"/>
</dbReference>
<comment type="caution">
    <text evidence="2">The sequence shown here is derived from an EMBL/GenBank/DDBJ whole genome shotgun (WGS) entry which is preliminary data.</text>
</comment>